<dbReference type="FunFam" id="3.30.200.20:FF:000307">
    <property type="entry name" value="pollen receptor-like kinase 1"/>
    <property type="match status" value="1"/>
</dbReference>
<dbReference type="Pfam" id="PF00069">
    <property type="entry name" value="Pkinase"/>
    <property type="match status" value="1"/>
</dbReference>
<keyword evidence="2" id="KW-0433">Leucine-rich repeat</keyword>
<dbReference type="Gene3D" id="1.10.510.10">
    <property type="entry name" value="Transferase(Phosphotransferase) domain 1"/>
    <property type="match status" value="1"/>
</dbReference>
<dbReference type="InterPro" id="IPR003591">
    <property type="entry name" value="Leu-rich_rpt_typical-subtyp"/>
</dbReference>
<evidence type="ECO:0000259" key="10">
    <source>
        <dbReference type="PROSITE" id="PS50011"/>
    </source>
</evidence>
<evidence type="ECO:0000256" key="4">
    <source>
        <dbReference type="ARBA" id="ARBA00022737"/>
    </source>
</evidence>
<accession>A0AAW2J5X1</accession>
<dbReference type="InterPro" id="IPR000719">
    <property type="entry name" value="Prot_kinase_dom"/>
</dbReference>
<evidence type="ECO:0000256" key="6">
    <source>
        <dbReference type="ARBA" id="ARBA00022840"/>
    </source>
</evidence>
<dbReference type="Pfam" id="PF13855">
    <property type="entry name" value="LRR_8"/>
    <property type="match status" value="1"/>
</dbReference>
<dbReference type="InterPro" id="IPR013210">
    <property type="entry name" value="LRR_N_plant-typ"/>
</dbReference>
<dbReference type="SUPFAM" id="SSF56112">
    <property type="entry name" value="Protein kinase-like (PK-like)"/>
    <property type="match status" value="1"/>
</dbReference>
<feature type="transmembrane region" description="Helical" evidence="9">
    <location>
        <begin position="295"/>
        <end position="317"/>
    </location>
</feature>
<dbReference type="SMART" id="SM00369">
    <property type="entry name" value="LRR_TYP"/>
    <property type="match status" value="2"/>
</dbReference>
<dbReference type="GO" id="GO:0006952">
    <property type="term" value="P:defense response"/>
    <property type="evidence" value="ECO:0007669"/>
    <property type="project" value="UniProtKB-ARBA"/>
</dbReference>
<comment type="subcellular location">
    <subcellularLocation>
        <location evidence="1">Membrane</location>
    </subcellularLocation>
</comment>
<dbReference type="Gene3D" id="3.80.10.10">
    <property type="entry name" value="Ribonuclease Inhibitor"/>
    <property type="match status" value="2"/>
</dbReference>
<reference evidence="11" key="2">
    <citation type="journal article" date="2024" name="Plant">
        <title>Genomic evolution and insights into agronomic trait innovations of Sesamum species.</title>
        <authorList>
            <person name="Miao H."/>
            <person name="Wang L."/>
            <person name="Qu L."/>
            <person name="Liu H."/>
            <person name="Sun Y."/>
            <person name="Le M."/>
            <person name="Wang Q."/>
            <person name="Wei S."/>
            <person name="Zheng Y."/>
            <person name="Lin W."/>
            <person name="Duan Y."/>
            <person name="Cao H."/>
            <person name="Xiong S."/>
            <person name="Wang X."/>
            <person name="Wei L."/>
            <person name="Li C."/>
            <person name="Ma Q."/>
            <person name="Ju M."/>
            <person name="Zhao R."/>
            <person name="Li G."/>
            <person name="Mu C."/>
            <person name="Tian Q."/>
            <person name="Mei H."/>
            <person name="Zhang T."/>
            <person name="Gao T."/>
            <person name="Zhang H."/>
        </authorList>
    </citation>
    <scope>NUCLEOTIDE SEQUENCE</scope>
    <source>
        <strain evidence="11">G01</strain>
    </source>
</reference>
<keyword evidence="4" id="KW-0677">Repeat</keyword>
<evidence type="ECO:0000256" key="2">
    <source>
        <dbReference type="ARBA" id="ARBA00022614"/>
    </source>
</evidence>
<keyword evidence="7 9" id="KW-1133">Transmembrane helix</keyword>
<sequence length="689" mass="75224">MPTGAQAAAFPVRPRLPPTTCNSISSSSTSSSTFVIIMLLVQQLVFSSSSYHVLGAEENQSEALMKFKTALVNANPGLADWTPARPPCSGNVSEWTGILCFSGYVWGLQLENMNLKGQIDVNSLISLRFLRTLSFMNNNFEGAMPDWRKLGALKSLFLSNNQFSGDIPDDAFKGMTSLKKVHLANNKFTGHIPSSLESPKLIELRLENNQFTGTIPAISSDHLKTLNVANNLLEGPIPAPLARLDPNSFSGNKGLCGKPLTVACDPTIHPSDLEPSLPAPAADAANQNKLSPTRIAIIIVSAMLGLFLIVLILLLILRSRRSPTPQLGREMAPSYDDKSVSASVGVGTTAIATATAATQVDQISGGVRKAEQAAQAPPPQQQAGKLSFVRDDRQKFDLQDLMRASAEVLGSGNFGASYKAVLVDGEALVVKRFKQMNNIAKEDFHEHMRRIGRLKHLNLLPLVAYLYRKEEKLLVFDYVNNSSLAKHLHGKHSAEQPGLSWAKRLKIIKGVAKGVAYLHAELPSLTVPHGHLKSSNVLLDNNFNPLLMDYTLVPVVNPGQVHQILVAYKSPEYTKTGRTCKKTDVWCLGVLILETLTGKFVIAQGYGQGQNAADLAAWINAIVQEASSSNSAQVFDKEMEISTERCRPEMEKLLKIGIACCQEDQDRRWDLEEALNQIEQVQESSTDIN</sequence>
<evidence type="ECO:0000256" key="3">
    <source>
        <dbReference type="ARBA" id="ARBA00022692"/>
    </source>
</evidence>
<dbReference type="InterPro" id="IPR011009">
    <property type="entry name" value="Kinase-like_dom_sf"/>
</dbReference>
<name>A0AAW2J5X1_9LAMI</name>
<reference evidence="11" key="1">
    <citation type="submission" date="2020-06" db="EMBL/GenBank/DDBJ databases">
        <authorList>
            <person name="Li T."/>
            <person name="Hu X."/>
            <person name="Zhang T."/>
            <person name="Song X."/>
            <person name="Zhang H."/>
            <person name="Dai N."/>
            <person name="Sheng W."/>
            <person name="Hou X."/>
            <person name="Wei L."/>
        </authorList>
    </citation>
    <scope>NUCLEOTIDE SEQUENCE</scope>
    <source>
        <strain evidence="11">G01</strain>
        <tissue evidence="11">Leaf</tissue>
    </source>
</reference>
<evidence type="ECO:0000256" key="5">
    <source>
        <dbReference type="ARBA" id="ARBA00022741"/>
    </source>
</evidence>
<dbReference type="InterPro" id="IPR032675">
    <property type="entry name" value="LRR_dom_sf"/>
</dbReference>
<dbReference type="PROSITE" id="PS50011">
    <property type="entry name" value="PROTEIN_KINASE_DOM"/>
    <property type="match status" value="1"/>
</dbReference>
<keyword evidence="11" id="KW-0418">Kinase</keyword>
<dbReference type="PANTHER" id="PTHR48007:SF64">
    <property type="entry name" value="POLLEN RECEPTOR-LIKE KINASE 1"/>
    <property type="match status" value="1"/>
</dbReference>
<dbReference type="AlphaFoldDB" id="A0AAW2J5X1"/>
<evidence type="ECO:0000313" key="11">
    <source>
        <dbReference type="EMBL" id="KAL0289447.1"/>
    </source>
</evidence>
<dbReference type="GO" id="GO:0051707">
    <property type="term" value="P:response to other organism"/>
    <property type="evidence" value="ECO:0007669"/>
    <property type="project" value="UniProtKB-ARBA"/>
</dbReference>
<gene>
    <name evidence="11" type="ORF">Sangu_2458600</name>
</gene>
<dbReference type="InterPro" id="IPR001611">
    <property type="entry name" value="Leu-rich_rpt"/>
</dbReference>
<keyword evidence="6" id="KW-0067">ATP-binding</keyword>
<dbReference type="GO" id="GO:0005524">
    <property type="term" value="F:ATP binding"/>
    <property type="evidence" value="ECO:0007669"/>
    <property type="project" value="UniProtKB-KW"/>
</dbReference>
<keyword evidence="3 9" id="KW-0812">Transmembrane</keyword>
<organism evidence="11">
    <name type="scientific">Sesamum angustifolium</name>
    <dbReference type="NCBI Taxonomy" id="2727405"/>
    <lineage>
        <taxon>Eukaryota</taxon>
        <taxon>Viridiplantae</taxon>
        <taxon>Streptophyta</taxon>
        <taxon>Embryophyta</taxon>
        <taxon>Tracheophyta</taxon>
        <taxon>Spermatophyta</taxon>
        <taxon>Magnoliopsida</taxon>
        <taxon>eudicotyledons</taxon>
        <taxon>Gunneridae</taxon>
        <taxon>Pentapetalae</taxon>
        <taxon>asterids</taxon>
        <taxon>lamiids</taxon>
        <taxon>Lamiales</taxon>
        <taxon>Pedaliaceae</taxon>
        <taxon>Sesamum</taxon>
    </lineage>
</organism>
<dbReference type="PANTHER" id="PTHR48007">
    <property type="entry name" value="LEUCINE-RICH REPEAT RECEPTOR-LIKE PROTEIN KINASE PXC1"/>
    <property type="match status" value="1"/>
</dbReference>
<dbReference type="GO" id="GO:0016020">
    <property type="term" value="C:membrane"/>
    <property type="evidence" value="ECO:0007669"/>
    <property type="project" value="UniProtKB-SubCell"/>
</dbReference>
<feature type="domain" description="Protein kinase" evidence="10">
    <location>
        <begin position="403"/>
        <end position="681"/>
    </location>
</feature>
<dbReference type="Gene3D" id="3.30.200.20">
    <property type="entry name" value="Phosphorylase Kinase, domain 1"/>
    <property type="match status" value="1"/>
</dbReference>
<dbReference type="EMBL" id="JACGWK010001401">
    <property type="protein sequence ID" value="KAL0289447.1"/>
    <property type="molecule type" value="Genomic_DNA"/>
</dbReference>
<dbReference type="Pfam" id="PF00560">
    <property type="entry name" value="LRR_1"/>
    <property type="match status" value="1"/>
</dbReference>
<keyword evidence="8 9" id="KW-0472">Membrane</keyword>
<dbReference type="Pfam" id="PF08263">
    <property type="entry name" value="LRRNT_2"/>
    <property type="match status" value="1"/>
</dbReference>
<keyword evidence="11" id="KW-0808">Transferase</keyword>
<evidence type="ECO:0000256" key="7">
    <source>
        <dbReference type="ARBA" id="ARBA00022989"/>
    </source>
</evidence>
<protein>
    <submittedName>
        <fullName evidence="11">Pollen receptor-like kinase</fullName>
    </submittedName>
</protein>
<dbReference type="GO" id="GO:0004672">
    <property type="term" value="F:protein kinase activity"/>
    <property type="evidence" value="ECO:0007669"/>
    <property type="project" value="InterPro"/>
</dbReference>
<proteinExistence type="predicted"/>
<comment type="caution">
    <text evidence="11">The sequence shown here is derived from an EMBL/GenBank/DDBJ whole genome shotgun (WGS) entry which is preliminary data.</text>
</comment>
<evidence type="ECO:0000256" key="1">
    <source>
        <dbReference type="ARBA" id="ARBA00004370"/>
    </source>
</evidence>
<dbReference type="SUPFAM" id="SSF52058">
    <property type="entry name" value="L domain-like"/>
    <property type="match status" value="1"/>
</dbReference>
<keyword evidence="5" id="KW-0547">Nucleotide-binding</keyword>
<evidence type="ECO:0000256" key="8">
    <source>
        <dbReference type="ARBA" id="ARBA00023136"/>
    </source>
</evidence>
<keyword evidence="11" id="KW-0675">Receptor</keyword>
<evidence type="ECO:0000256" key="9">
    <source>
        <dbReference type="SAM" id="Phobius"/>
    </source>
</evidence>
<dbReference type="InterPro" id="IPR046959">
    <property type="entry name" value="PRK1-6/SRF4-like"/>
</dbReference>